<protein>
    <recommendedName>
        <fullName evidence="7">Queuine tRNA-ribosyltransferase</fullName>
        <ecNumber evidence="7">2.4.2.29</ecNumber>
    </recommendedName>
    <alternativeName>
        <fullName evidence="7">Guanine insertion enzyme</fullName>
    </alternativeName>
    <alternativeName>
        <fullName evidence="7">tRNA-guanine transglycosylase</fullName>
    </alternativeName>
</protein>
<dbReference type="PANTHER" id="PTHR46499:SF1">
    <property type="entry name" value="QUEUINE TRNA-RIBOSYLTRANSFERASE"/>
    <property type="match status" value="1"/>
</dbReference>
<keyword evidence="3 7" id="KW-0808">Transferase</keyword>
<dbReference type="AlphaFoldDB" id="A0A7U4QI95"/>
<keyword evidence="5 7" id="KW-0671">Queuosine biosynthesis</keyword>
<feature type="binding site" evidence="7">
    <location>
        <position position="343"/>
    </location>
    <ligand>
        <name>Zn(2+)</name>
        <dbReference type="ChEBI" id="CHEBI:29105"/>
    </ligand>
</feature>
<feature type="binding site" evidence="7">
    <location>
        <position position="197"/>
    </location>
    <ligand>
        <name>substrate</name>
    </ligand>
</feature>
<comment type="catalytic activity">
    <reaction evidence="6 7">
        <text>7-aminomethyl-7-carbaguanine + guanosine(34) in tRNA = 7-aminomethyl-7-carbaguanosine(34) in tRNA + guanine</text>
        <dbReference type="Rhea" id="RHEA:24104"/>
        <dbReference type="Rhea" id="RHEA-COMP:10341"/>
        <dbReference type="Rhea" id="RHEA-COMP:10342"/>
        <dbReference type="ChEBI" id="CHEBI:16235"/>
        <dbReference type="ChEBI" id="CHEBI:58703"/>
        <dbReference type="ChEBI" id="CHEBI:74269"/>
        <dbReference type="ChEBI" id="CHEBI:82833"/>
        <dbReference type="EC" id="2.4.2.29"/>
    </reaction>
</comment>
<sequence>MAMSCSSFNTPALEFAIQAQDGAARAGILKTQHGLIRTPVFMPVGTLASIKSLTSEDLKEIGVEIILANTYHLYLRPGIELIAKFEGLNHFMHWDGPILTDSGGFQIYSLAAKREIREEGATFRSHIDGSLHFLTPEKVTAFQEALGADIIMCFDECLPYPVDYDYAQKSLALTLRWAKRCKEAHCSSKQALFGIVQGSFYPNLRRQGAKLLTEIGFDGYAIGGLSVGEPKEKTWEAIEIANETLPQNQPRYAMGIGLPEDIIEAVWRGIDMFDCVVPTRHARTGTLFTSFGPLVIRHSCYADDKRPIDENCDCYVCRHYSRAYLRHLFITKELLAYRLNSYHNIYYFVSFMRQIRQAILSGCLAQFRKTFYERRNQLKEGNKYVDNLV</sequence>
<dbReference type="GO" id="GO:0008479">
    <property type="term" value="F:tRNA-guanosine(34) queuine transglycosylase activity"/>
    <property type="evidence" value="ECO:0007669"/>
    <property type="project" value="UniProtKB-UniRule"/>
</dbReference>
<dbReference type="UniPathway" id="UPA00392"/>
<comment type="subunit">
    <text evidence="7">Homodimer. Within each dimer, one monomer is responsible for RNA recognition and catalysis, while the other monomer binds to the replacement base PreQ1.</text>
</comment>
<evidence type="ECO:0000313" key="10">
    <source>
        <dbReference type="Proteomes" id="UP000070560"/>
    </source>
</evidence>
<dbReference type="NCBIfam" id="TIGR00430">
    <property type="entry name" value="Q_tRNA_tgt"/>
    <property type="match status" value="1"/>
</dbReference>
<dbReference type="InterPro" id="IPR002616">
    <property type="entry name" value="tRNA_ribo_trans-like"/>
</dbReference>
<dbReference type="Pfam" id="PF01702">
    <property type="entry name" value="TGT"/>
    <property type="match status" value="1"/>
</dbReference>
<dbReference type="Proteomes" id="UP000070560">
    <property type="component" value="Chromosome"/>
</dbReference>
<comment type="cofactor">
    <cofactor evidence="7">
        <name>Zn(2+)</name>
        <dbReference type="ChEBI" id="CHEBI:29105"/>
    </cofactor>
    <text evidence="7">Binds 1 zinc ion per subunit.</text>
</comment>
<dbReference type="InterPro" id="IPR036511">
    <property type="entry name" value="TGT-like_sf"/>
</dbReference>
<keyword evidence="10" id="KW-1185">Reference proteome</keyword>
<dbReference type="InterPro" id="IPR004803">
    <property type="entry name" value="TGT"/>
</dbReference>
<comment type="pathway">
    <text evidence="1 7">tRNA modification; tRNA-queuosine biosynthesis.</text>
</comment>
<dbReference type="InterPro" id="IPR050076">
    <property type="entry name" value="ArchSynthase1/Queuine_TRR"/>
</dbReference>
<keyword evidence="2 7" id="KW-0328">Glycosyltransferase</keyword>
<evidence type="ECO:0000259" key="8">
    <source>
        <dbReference type="Pfam" id="PF01702"/>
    </source>
</evidence>
<dbReference type="PANTHER" id="PTHR46499">
    <property type="entry name" value="QUEUINE TRNA-RIBOSYLTRANSFERASE"/>
    <property type="match status" value="1"/>
</dbReference>
<feature type="binding site" evidence="7">
    <location>
        <position position="317"/>
    </location>
    <ligand>
        <name>Zn(2+)</name>
        <dbReference type="ChEBI" id="CHEBI:29105"/>
    </ligand>
</feature>
<dbReference type="EC" id="2.4.2.29" evidence="7"/>
<dbReference type="HAMAP" id="MF_00168">
    <property type="entry name" value="Q_tRNA_Tgt"/>
    <property type="match status" value="1"/>
</dbReference>
<evidence type="ECO:0000256" key="7">
    <source>
        <dbReference type="HAMAP-Rule" id="MF_00168"/>
    </source>
</evidence>
<feature type="domain" description="tRNA-guanine(15) transglycosylase-like" evidence="8">
    <location>
        <begin position="23"/>
        <end position="376"/>
    </location>
</feature>
<evidence type="ECO:0000313" key="9">
    <source>
        <dbReference type="EMBL" id="AMM39862.1"/>
    </source>
</evidence>
<gene>
    <name evidence="7" type="primary">tgt</name>
    <name evidence="9" type="ORF">HS1_000055</name>
</gene>
<evidence type="ECO:0000256" key="4">
    <source>
        <dbReference type="ARBA" id="ARBA00022694"/>
    </source>
</evidence>
<keyword evidence="7" id="KW-0862">Zinc</keyword>
<name>A0A7U4QI95_DESA2</name>
<dbReference type="EMBL" id="CP013015">
    <property type="protein sequence ID" value="AMM39862.1"/>
    <property type="molecule type" value="Genomic_DNA"/>
</dbReference>
<feature type="binding site" evidence="7">
    <location>
        <position position="314"/>
    </location>
    <ligand>
        <name>Zn(2+)</name>
        <dbReference type="ChEBI" id="CHEBI:29105"/>
    </ligand>
</feature>
<evidence type="ECO:0000256" key="5">
    <source>
        <dbReference type="ARBA" id="ARBA00022785"/>
    </source>
</evidence>
<evidence type="ECO:0000256" key="3">
    <source>
        <dbReference type="ARBA" id="ARBA00022679"/>
    </source>
</evidence>
<comment type="similarity">
    <text evidence="7">Belongs to the queuine tRNA-ribosyltransferase family.</text>
</comment>
<feature type="binding site" evidence="7">
    <location>
        <begin position="101"/>
        <end position="105"/>
    </location>
    <ligand>
        <name>substrate</name>
    </ligand>
</feature>
<comment type="function">
    <text evidence="7">Catalyzes the base-exchange of a guanine (G) residue with the queuine precursor 7-aminomethyl-7-deazaguanine (PreQ1) at position 34 (anticodon wobble position) in tRNAs with GU(N) anticodons (tRNA-Asp, -Asn, -His and -Tyr). Catalysis occurs through a double-displacement mechanism. The nucleophile active site attacks the C1' of nucleotide 34 to detach the guanine base from the RNA, forming a covalent enzyme-RNA intermediate. The proton acceptor active site deprotonates the incoming PreQ1, allowing a nucleophilic attack on the C1' of the ribose to form the product. After dissociation, two additional enzymatic reactions on the tRNA convert PreQ1 to queuine (Q), resulting in the hypermodified nucleoside queuosine (7-(((4,5-cis-dihydroxy-2-cyclopenten-1-yl)amino)methyl)-7-deazaguanosine).</text>
</comment>
<dbReference type="KEGG" id="daw:HS1_000055"/>
<feature type="active site" description="Proton acceptor" evidence="7">
    <location>
        <position position="101"/>
    </location>
</feature>
<dbReference type="Gene3D" id="3.20.20.105">
    <property type="entry name" value="Queuine tRNA-ribosyltransferase-like"/>
    <property type="match status" value="1"/>
</dbReference>
<reference evidence="9 10" key="1">
    <citation type="submission" date="2015-10" db="EMBL/GenBank/DDBJ databases">
        <title>Candidatus Desulfofervidus auxilii, a hydrogenotrophic sulfate-reducing bacterium involved in the thermophilic anaerobic oxidation of methane.</title>
        <authorList>
            <person name="Krukenberg V."/>
            <person name="Richter M."/>
            <person name="Wegener G."/>
        </authorList>
    </citation>
    <scope>NUCLEOTIDE SEQUENCE [LARGE SCALE GENOMIC DNA]</scope>
    <source>
        <strain evidence="9 10">HS1</strain>
    </source>
</reference>
<dbReference type="FunFam" id="3.20.20.105:FF:000001">
    <property type="entry name" value="Queuine tRNA-ribosyltransferase"/>
    <property type="match status" value="1"/>
</dbReference>
<accession>A0A7U4QI95</accession>
<dbReference type="GO" id="GO:0046872">
    <property type="term" value="F:metal ion binding"/>
    <property type="evidence" value="ECO:0007669"/>
    <property type="project" value="UniProtKB-KW"/>
</dbReference>
<evidence type="ECO:0000256" key="2">
    <source>
        <dbReference type="ARBA" id="ARBA00022676"/>
    </source>
</evidence>
<evidence type="ECO:0000256" key="6">
    <source>
        <dbReference type="ARBA" id="ARBA00050112"/>
    </source>
</evidence>
<proteinExistence type="inferred from homology"/>
<feature type="binding site" evidence="7">
    <location>
        <position position="224"/>
    </location>
    <ligand>
        <name>substrate</name>
    </ligand>
</feature>
<evidence type="ECO:0000256" key="1">
    <source>
        <dbReference type="ARBA" id="ARBA00004691"/>
    </source>
</evidence>
<dbReference type="SUPFAM" id="SSF51713">
    <property type="entry name" value="tRNA-guanine transglycosylase"/>
    <property type="match status" value="1"/>
</dbReference>
<dbReference type="GO" id="GO:0008616">
    <property type="term" value="P:tRNA queuosine(34) biosynthetic process"/>
    <property type="evidence" value="ECO:0007669"/>
    <property type="project" value="UniProtKB-UniRule"/>
</dbReference>
<dbReference type="GO" id="GO:0005829">
    <property type="term" value="C:cytosol"/>
    <property type="evidence" value="ECO:0007669"/>
    <property type="project" value="TreeGrafter"/>
</dbReference>
<feature type="binding site" evidence="7">
    <location>
        <position position="312"/>
    </location>
    <ligand>
        <name>Zn(2+)</name>
        <dbReference type="ChEBI" id="CHEBI:29105"/>
    </ligand>
</feature>
<feature type="binding site" evidence="7">
    <location>
        <position position="155"/>
    </location>
    <ligand>
        <name>substrate</name>
    </ligand>
</feature>
<dbReference type="NCBIfam" id="TIGR00449">
    <property type="entry name" value="tgt_general"/>
    <property type="match status" value="1"/>
</dbReference>
<feature type="active site" description="Nucleophile" evidence="7">
    <location>
        <position position="274"/>
    </location>
</feature>
<feature type="region of interest" description="RNA binding" evidence="7">
    <location>
        <begin position="255"/>
        <end position="261"/>
    </location>
</feature>
<keyword evidence="4 7" id="KW-0819">tRNA processing</keyword>
<keyword evidence="7" id="KW-0479">Metal-binding</keyword>
<organism evidence="9 10">
    <name type="scientific">Desulfofervidus auxilii</name>
    <dbReference type="NCBI Taxonomy" id="1621989"/>
    <lineage>
        <taxon>Bacteria</taxon>
        <taxon>Pseudomonadati</taxon>
        <taxon>Thermodesulfobacteriota</taxon>
        <taxon>Candidatus Desulfofervidia</taxon>
        <taxon>Candidatus Desulfofervidales</taxon>
        <taxon>Candidatus Desulfofervidaceae</taxon>
        <taxon>Candidatus Desulfofervidus</taxon>
    </lineage>
</organism>
<feature type="region of interest" description="RNA binding; important for wobble base 34 recognition" evidence="7">
    <location>
        <begin position="279"/>
        <end position="283"/>
    </location>
</feature>